<keyword evidence="2" id="KW-1185">Reference proteome</keyword>
<sequence length="184" mass="21905">MRFDNEILRQRWSYLFFQSLNEFIFKEIAVTRIEEDAIPSVYILRPPYDFDKLLPKNQSQNHWLEMDYHGISWYRGDIAYKELGRLLRSRLGDAKAIYVKGLEKKKWLERYVDNVENIEDRNCPALRKLTLTSPVFCTHHQLCLKPVCAAVNVAVIKEWALKHLNKCDKKSEEMEDEVLNTMYC</sequence>
<protein>
    <submittedName>
        <fullName evidence="1">Uncharacterized protein</fullName>
    </submittedName>
</protein>
<accession>A0ACC2PSA1</accession>
<reference evidence="1" key="1">
    <citation type="submission" date="2023-04" db="EMBL/GenBank/DDBJ databases">
        <title>A chromosome-level genome assembly of the parasitoid wasp Eretmocerus hayati.</title>
        <authorList>
            <person name="Zhong Y."/>
            <person name="Liu S."/>
            <person name="Liu Y."/>
        </authorList>
    </citation>
    <scope>NUCLEOTIDE SEQUENCE</scope>
    <source>
        <strain evidence="1">ZJU_SS_LIU_2023</strain>
    </source>
</reference>
<organism evidence="1 2">
    <name type="scientific">Eretmocerus hayati</name>
    <dbReference type="NCBI Taxonomy" id="131215"/>
    <lineage>
        <taxon>Eukaryota</taxon>
        <taxon>Metazoa</taxon>
        <taxon>Ecdysozoa</taxon>
        <taxon>Arthropoda</taxon>
        <taxon>Hexapoda</taxon>
        <taxon>Insecta</taxon>
        <taxon>Pterygota</taxon>
        <taxon>Neoptera</taxon>
        <taxon>Endopterygota</taxon>
        <taxon>Hymenoptera</taxon>
        <taxon>Apocrita</taxon>
        <taxon>Proctotrupomorpha</taxon>
        <taxon>Chalcidoidea</taxon>
        <taxon>Aphelinidae</taxon>
        <taxon>Aphelininae</taxon>
        <taxon>Eretmocerus</taxon>
    </lineage>
</organism>
<comment type="caution">
    <text evidence="1">The sequence shown here is derived from an EMBL/GenBank/DDBJ whole genome shotgun (WGS) entry which is preliminary data.</text>
</comment>
<dbReference type="EMBL" id="CM056741">
    <property type="protein sequence ID" value="KAJ8684660.1"/>
    <property type="molecule type" value="Genomic_DNA"/>
</dbReference>
<evidence type="ECO:0000313" key="1">
    <source>
        <dbReference type="EMBL" id="KAJ8684660.1"/>
    </source>
</evidence>
<dbReference type="Proteomes" id="UP001239111">
    <property type="component" value="Chromosome 1"/>
</dbReference>
<evidence type="ECO:0000313" key="2">
    <source>
        <dbReference type="Proteomes" id="UP001239111"/>
    </source>
</evidence>
<name>A0ACC2PSA1_9HYME</name>
<proteinExistence type="predicted"/>
<gene>
    <name evidence="1" type="ORF">QAD02_020453</name>
</gene>